<evidence type="ECO:0000256" key="3">
    <source>
        <dbReference type="ARBA" id="ARBA00022801"/>
    </source>
</evidence>
<keyword evidence="2 7" id="KW-0479">Metal-binding</keyword>
<evidence type="ECO:0000256" key="8">
    <source>
        <dbReference type="SAM" id="SignalP"/>
    </source>
</evidence>
<dbReference type="SMART" id="SM00944">
    <property type="entry name" value="Pro-kuma_activ"/>
    <property type="match status" value="1"/>
</dbReference>
<evidence type="ECO:0000256" key="4">
    <source>
        <dbReference type="ARBA" id="ARBA00022825"/>
    </source>
</evidence>
<dbReference type="RefSeq" id="WP_354013108.1">
    <property type="nucleotide sequence ID" value="NZ_JBEPMU010000002.1"/>
</dbReference>
<name>A0ABV2JUY8_9GAMM</name>
<proteinExistence type="predicted"/>
<keyword evidence="1 7" id="KW-0645">Protease</keyword>
<feature type="signal peptide" evidence="8">
    <location>
        <begin position="1"/>
        <end position="31"/>
    </location>
</feature>
<dbReference type="PANTHER" id="PTHR14218">
    <property type="entry name" value="PROTEASE S8 TRIPEPTIDYL PEPTIDASE I CLN2"/>
    <property type="match status" value="1"/>
</dbReference>
<feature type="active site" description="Charge relay system" evidence="7">
    <location>
        <position position="321"/>
    </location>
</feature>
<evidence type="ECO:0000259" key="10">
    <source>
        <dbReference type="PROSITE" id="PS51695"/>
    </source>
</evidence>
<comment type="cofactor">
    <cofactor evidence="7">
        <name>Ca(2+)</name>
        <dbReference type="ChEBI" id="CHEBI:29108"/>
    </cofactor>
    <text evidence="7">Binds 1 Ca(2+) ion per subunit.</text>
</comment>
<keyword evidence="3 7" id="KW-0378">Hydrolase</keyword>
<organism evidence="11 12">
    <name type="scientific">Dyella japonica</name>
    <dbReference type="NCBI Taxonomy" id="231455"/>
    <lineage>
        <taxon>Bacteria</taxon>
        <taxon>Pseudomonadati</taxon>
        <taxon>Pseudomonadota</taxon>
        <taxon>Gammaproteobacteria</taxon>
        <taxon>Lysobacterales</taxon>
        <taxon>Rhodanobacteraceae</taxon>
        <taxon>Dyella</taxon>
    </lineage>
</organism>
<feature type="binding site" evidence="7">
    <location>
        <position position="591"/>
    </location>
    <ligand>
        <name>Ca(2+)</name>
        <dbReference type="ChEBI" id="CHEBI:29108"/>
    </ligand>
</feature>
<dbReference type="CDD" id="cd11377">
    <property type="entry name" value="Pro-peptidase_S53"/>
    <property type="match status" value="1"/>
</dbReference>
<dbReference type="InterPro" id="IPR015366">
    <property type="entry name" value="S53_propep"/>
</dbReference>
<dbReference type="CDD" id="cd04056">
    <property type="entry name" value="Peptidases_S53"/>
    <property type="match status" value="1"/>
</dbReference>
<sequence length="885" mass="91196">MTVRIDLRGKAIRKALLPMAMSLAMAGSLHAATNDAWVGVRTQAAMSRSSGLSTAATTAAASNGTWTLSMHGSPTVDAATVSPLEASRPVHVALSLNLRNVDELETFLHAVNDPASAQFHHFLTPAQFKARYAPTDDQVAQVLAHLRQSGFSNVQVSPNNMLIEADGNATSVNAAFRTTMRTFAFGGKQRIANDSAVQVPAALGGIVNAVLGLQNLNVPHTMHHIVGPVHANANNVGILAAAAQTSHSPKDFPAIYDAGSTPTASTTKVGIITWGDMTQTIADLKTFTTGAGMSTVNTQVVKTGSQAYADDPDGDGEWNLDSQTITGTSGGVNTLIFYTAPNCANDSCLTDAAITAAYNRAVTDNTAKVINVSLGEDESAANSSGTQSADDAIFAQAVAQGQTFSIASGDAGVYQWSSDPTEGAPGYVANSAGTVKISLTHYSVSEPASSPNVVAVGGTTLSTTGTTWSGETVWNEGLAAVDPNNGDNNKRLWATGGGVSLFEAAPSWQTTALGSSVTKRQVPDVAFDAAQSTGANIVIQGQTYQIGGTSLASPIFVGIWARILSANNNTLGLPTQNMYAHFPTDATPLHDVTSGNNGYSGNGYTAKAGYDNATGWGSLDIAKFNSYVTQYWGGGGGGGTGGTPTANFSFVTNGLVANFTDSSTDTGGSISAHAWTFGDGGTSTTASPSHTYAAAGTYSVTETVTDGVSAKTSSKTSSVTVTSGGTPSQLLVNPGFETGTATPWTISSGALCSNSTCSGETAHAGTWFVWLDGYGSTHTDTASQKVTIPSGKTSATLTYYLHIDTAETTKTTAYDKLTVQVLNSSGTLLKTLVTYSNLNAAAGYAQANFDLSAYIGQTVTIKFTGTEDSSEQTSFVLDDVNLNVQ</sequence>
<dbReference type="Pfam" id="PF09286">
    <property type="entry name" value="Pro-kuma_activ"/>
    <property type="match status" value="1"/>
</dbReference>
<feature type="binding site" evidence="7">
    <location>
        <position position="592"/>
    </location>
    <ligand>
        <name>Ca(2+)</name>
        <dbReference type="ChEBI" id="CHEBI:29108"/>
    </ligand>
</feature>
<evidence type="ECO:0000259" key="9">
    <source>
        <dbReference type="PROSITE" id="PS50093"/>
    </source>
</evidence>
<dbReference type="SUPFAM" id="SSF49299">
    <property type="entry name" value="PKD domain"/>
    <property type="match status" value="1"/>
</dbReference>
<evidence type="ECO:0000256" key="5">
    <source>
        <dbReference type="ARBA" id="ARBA00022837"/>
    </source>
</evidence>
<dbReference type="InterPro" id="IPR036852">
    <property type="entry name" value="Peptidase_S8/S53_dom_sf"/>
</dbReference>
<keyword evidence="6" id="KW-0865">Zymogen</keyword>
<protein>
    <submittedName>
        <fullName evidence="11">Xanthomonalisin</fullName>
        <ecNumber evidence="11">3.4.21.101</ecNumber>
    </submittedName>
</protein>
<feature type="binding site" evidence="7">
    <location>
        <position position="611"/>
    </location>
    <ligand>
        <name>Ca(2+)</name>
        <dbReference type="ChEBI" id="CHEBI:29108"/>
    </ligand>
</feature>
<dbReference type="CDD" id="cd00146">
    <property type="entry name" value="PKD"/>
    <property type="match status" value="1"/>
</dbReference>
<evidence type="ECO:0000256" key="1">
    <source>
        <dbReference type="ARBA" id="ARBA00022670"/>
    </source>
</evidence>
<evidence type="ECO:0000256" key="2">
    <source>
        <dbReference type="ARBA" id="ARBA00022723"/>
    </source>
</evidence>
<dbReference type="PROSITE" id="PS51695">
    <property type="entry name" value="SEDOLISIN"/>
    <property type="match status" value="1"/>
</dbReference>
<keyword evidence="12" id="KW-1185">Reference proteome</keyword>
<feature type="domain" description="Peptidase S53" evidence="10">
    <location>
        <begin position="246"/>
        <end position="631"/>
    </location>
</feature>
<dbReference type="InterPro" id="IPR050819">
    <property type="entry name" value="Tripeptidyl-peptidase_I"/>
</dbReference>
<dbReference type="PROSITE" id="PS50093">
    <property type="entry name" value="PKD"/>
    <property type="match status" value="1"/>
</dbReference>
<dbReference type="PROSITE" id="PS00138">
    <property type="entry name" value="SUBTILASE_SER"/>
    <property type="match status" value="1"/>
</dbReference>
<feature type="chain" id="PRO_5047497777" evidence="8">
    <location>
        <begin position="32"/>
        <end position="885"/>
    </location>
</feature>
<dbReference type="Gene3D" id="3.40.50.200">
    <property type="entry name" value="Peptidase S8/S53 domain"/>
    <property type="match status" value="1"/>
</dbReference>
<keyword evidence="4 7" id="KW-0720">Serine protease</keyword>
<dbReference type="InterPro" id="IPR013783">
    <property type="entry name" value="Ig-like_fold"/>
</dbReference>
<dbReference type="Gene3D" id="2.60.40.10">
    <property type="entry name" value="Immunoglobulins"/>
    <property type="match status" value="1"/>
</dbReference>
<dbReference type="InterPro" id="IPR023828">
    <property type="entry name" value="Peptidase_S8_Ser-AS"/>
</dbReference>
<dbReference type="PANTHER" id="PTHR14218:SF15">
    <property type="entry name" value="TRIPEPTIDYL-PEPTIDASE 1"/>
    <property type="match status" value="1"/>
</dbReference>
<dbReference type="InterPro" id="IPR035986">
    <property type="entry name" value="PKD_dom_sf"/>
</dbReference>
<dbReference type="EMBL" id="JBEPMU010000002">
    <property type="protein sequence ID" value="MET3651664.1"/>
    <property type="molecule type" value="Genomic_DNA"/>
</dbReference>
<dbReference type="Proteomes" id="UP001549184">
    <property type="component" value="Unassembled WGS sequence"/>
</dbReference>
<accession>A0ABV2JUY8</accession>
<dbReference type="GO" id="GO:0016787">
    <property type="term" value="F:hydrolase activity"/>
    <property type="evidence" value="ECO:0007669"/>
    <property type="project" value="UniProtKB-KW"/>
</dbReference>
<evidence type="ECO:0000313" key="12">
    <source>
        <dbReference type="Proteomes" id="UP001549184"/>
    </source>
</evidence>
<feature type="active site" description="Charge relay system" evidence="7">
    <location>
        <position position="550"/>
    </location>
</feature>
<evidence type="ECO:0000313" key="11">
    <source>
        <dbReference type="EMBL" id="MET3651664.1"/>
    </source>
</evidence>
<keyword evidence="5 7" id="KW-0106">Calcium</keyword>
<dbReference type="InterPro" id="IPR022409">
    <property type="entry name" value="PKD/Chitinase_dom"/>
</dbReference>
<dbReference type="Pfam" id="PF18911">
    <property type="entry name" value="PKD_4"/>
    <property type="match status" value="1"/>
</dbReference>
<evidence type="ECO:0000256" key="6">
    <source>
        <dbReference type="ARBA" id="ARBA00023145"/>
    </source>
</evidence>
<reference evidence="11 12" key="1">
    <citation type="submission" date="2024-06" db="EMBL/GenBank/DDBJ databases">
        <title>Sorghum-associated microbial communities from plants grown in Nebraska, USA.</title>
        <authorList>
            <person name="Schachtman D."/>
        </authorList>
    </citation>
    <scope>NUCLEOTIDE SEQUENCE [LARGE SCALE GENOMIC DNA]</scope>
    <source>
        <strain evidence="11 12">1073</strain>
    </source>
</reference>
<dbReference type="InterPro" id="IPR000601">
    <property type="entry name" value="PKD_dom"/>
</dbReference>
<feature type="active site" description="Charge relay system" evidence="7">
    <location>
        <position position="317"/>
    </location>
</feature>
<gene>
    <name evidence="11" type="ORF">ABIC75_001386</name>
</gene>
<dbReference type="Gene3D" id="2.60.120.260">
    <property type="entry name" value="Galactose-binding domain-like"/>
    <property type="match status" value="1"/>
</dbReference>
<dbReference type="SUPFAM" id="SSF54897">
    <property type="entry name" value="Protease propeptides/inhibitors"/>
    <property type="match status" value="1"/>
</dbReference>
<keyword evidence="8" id="KW-0732">Signal</keyword>
<dbReference type="SMART" id="SM00089">
    <property type="entry name" value="PKD"/>
    <property type="match status" value="1"/>
</dbReference>
<feature type="binding site" evidence="7">
    <location>
        <position position="609"/>
    </location>
    <ligand>
        <name>Ca(2+)</name>
        <dbReference type="ChEBI" id="CHEBI:29108"/>
    </ligand>
</feature>
<evidence type="ECO:0000256" key="7">
    <source>
        <dbReference type="PROSITE-ProRule" id="PRU01032"/>
    </source>
</evidence>
<comment type="caution">
    <text evidence="11">The sequence shown here is derived from an EMBL/GenBank/DDBJ whole genome shotgun (WGS) entry which is preliminary data.</text>
</comment>
<feature type="domain" description="PKD" evidence="9">
    <location>
        <begin position="662"/>
        <end position="726"/>
    </location>
</feature>
<dbReference type="EC" id="3.4.21.101" evidence="11"/>
<dbReference type="InterPro" id="IPR030400">
    <property type="entry name" value="Sedolisin_dom"/>
</dbReference>
<dbReference type="SUPFAM" id="SSF52743">
    <property type="entry name" value="Subtilisin-like"/>
    <property type="match status" value="1"/>
</dbReference>